<feature type="compositionally biased region" description="Basic and acidic residues" evidence="1">
    <location>
        <begin position="279"/>
        <end position="308"/>
    </location>
</feature>
<dbReference type="EMBL" id="CM010629">
    <property type="protein sequence ID" value="RID75424.1"/>
    <property type="molecule type" value="Genomic_DNA"/>
</dbReference>
<feature type="domain" description="DUF4283" evidence="2">
    <location>
        <begin position="45"/>
        <end position="127"/>
    </location>
</feature>
<evidence type="ECO:0008006" key="6">
    <source>
        <dbReference type="Google" id="ProtNLM"/>
    </source>
</evidence>
<feature type="region of interest" description="Disordered" evidence="1">
    <location>
        <begin position="237"/>
        <end position="349"/>
    </location>
</feature>
<sequence length="588" mass="64856">MGFSKSIIGVSFGQWIAKSGGKKGEMARPGLRVTVPRFDNSELIASFSKTLIGRCMNPPRQDMKILLFMLPRIWNIEGRVVGTDLGMGRFQFAFDLEEDIVEVLKMEPFHFDYWMISLVRWRPVLEPNYPSKIIFWVRVMDLPLQFRAAETFQSVGEAIGTVQGPVDLIAGRVRVEIDGFKPLVFSITVEFEEGVEITMGLRYEKLFGFCKNCFCLTHELARCPELIKEEEVTMKVDDSGEDGTGATSFKAIVANEPRQNGERREGQYGRSQGFQGVRGSDKGKGIAREKQGLHKQEGVYHPYKEKFSRGYGEGPSFYGRNSGYGNKKKAFQTKDSQQQQWQGAGEQRPLNPTKLMLDAFKGVTGSHGSGGVKGIGTIGNASSSKARKSLSFDEAVPEVQSEKMDQMEAVLTDTLEVQEQGELVAETKAETEQSLHSEALDEANLMIDGVILSDSELQLEGDDLEDWEQGEIMDFAEEDGLAVGDQDLGMLVLGDQELGDQALGDQNLGVQEQNDPVDEVTGKVPENKSGEEPNDEKASKKKEMKQEAATAGGAKKRVGLAFASPRKKLLAKVAAKQGDKARKGPPKA</sequence>
<dbReference type="InterPro" id="IPR025836">
    <property type="entry name" value="Zn_knuckle_CX2CX4HX4C"/>
</dbReference>
<evidence type="ECO:0000313" key="5">
    <source>
        <dbReference type="Proteomes" id="UP000264353"/>
    </source>
</evidence>
<dbReference type="InterPro" id="IPR025558">
    <property type="entry name" value="DUF4283"/>
</dbReference>
<protein>
    <recommendedName>
        <fullName evidence="6">DUF4283 domain-containing protein</fullName>
    </recommendedName>
</protein>
<dbReference type="Pfam" id="PF14392">
    <property type="entry name" value="zf-CCHC_4"/>
    <property type="match status" value="1"/>
</dbReference>
<dbReference type="PANTHER" id="PTHR31286:SF163">
    <property type="entry name" value="ZINC KNUCKLE CX2CX4HX4C DOMAIN-CONTAINING PROTEIN"/>
    <property type="match status" value="1"/>
</dbReference>
<evidence type="ECO:0000259" key="3">
    <source>
        <dbReference type="Pfam" id="PF14392"/>
    </source>
</evidence>
<dbReference type="Proteomes" id="UP000264353">
    <property type="component" value="Chromosome A2"/>
</dbReference>
<dbReference type="Pfam" id="PF14111">
    <property type="entry name" value="DUF4283"/>
    <property type="match status" value="1"/>
</dbReference>
<feature type="domain" description="Zinc knuckle CX2CX4HX4C" evidence="3">
    <location>
        <begin position="178"/>
        <end position="224"/>
    </location>
</feature>
<feature type="region of interest" description="Disordered" evidence="1">
    <location>
        <begin position="506"/>
        <end position="560"/>
    </location>
</feature>
<evidence type="ECO:0000259" key="2">
    <source>
        <dbReference type="Pfam" id="PF14111"/>
    </source>
</evidence>
<dbReference type="AlphaFoldDB" id="A0A398AFN3"/>
<name>A0A398AFN3_BRACM</name>
<reference evidence="4 5" key="1">
    <citation type="submission" date="2018-06" db="EMBL/GenBank/DDBJ databases">
        <title>WGS assembly of Brassica rapa FPsc.</title>
        <authorList>
            <person name="Bowman J."/>
            <person name="Kohchi T."/>
            <person name="Yamato K."/>
            <person name="Jenkins J."/>
            <person name="Shu S."/>
            <person name="Ishizaki K."/>
            <person name="Yamaoka S."/>
            <person name="Nishihama R."/>
            <person name="Nakamura Y."/>
            <person name="Berger F."/>
            <person name="Adam C."/>
            <person name="Aki S."/>
            <person name="Althoff F."/>
            <person name="Araki T."/>
            <person name="Arteaga-Vazquez M."/>
            <person name="Balasubrmanian S."/>
            <person name="Bauer D."/>
            <person name="Boehm C."/>
            <person name="Briginshaw L."/>
            <person name="Caballero-Perez J."/>
            <person name="Catarino B."/>
            <person name="Chen F."/>
            <person name="Chiyoda S."/>
            <person name="Chovatia M."/>
            <person name="Davies K."/>
            <person name="Delmans M."/>
            <person name="Demura T."/>
            <person name="Dierschke T."/>
            <person name="Dolan L."/>
            <person name="Dorantes-Acosta A."/>
            <person name="Eklund D."/>
            <person name="Florent S."/>
            <person name="Flores-Sandoval E."/>
            <person name="Fujiyama A."/>
            <person name="Fukuzawa H."/>
            <person name="Galik B."/>
            <person name="Grimanelli D."/>
            <person name="Grimwood J."/>
            <person name="Grossniklaus U."/>
            <person name="Hamada T."/>
            <person name="Haseloff J."/>
            <person name="Hetherington A."/>
            <person name="Higo A."/>
            <person name="Hirakawa Y."/>
            <person name="Hundley H."/>
            <person name="Ikeda Y."/>
            <person name="Inoue K."/>
            <person name="Inoue S."/>
            <person name="Ishida S."/>
            <person name="Jia Q."/>
            <person name="Kakita M."/>
            <person name="Kanazawa T."/>
            <person name="Kawai Y."/>
            <person name="Kawashima T."/>
            <person name="Kennedy M."/>
            <person name="Kinose K."/>
            <person name="Kinoshita T."/>
            <person name="Kohara Y."/>
            <person name="Koide E."/>
            <person name="Komatsu K."/>
            <person name="Kopischke S."/>
            <person name="Kubo M."/>
            <person name="Kyozuka J."/>
            <person name="Lagercrantz U."/>
            <person name="Lin S."/>
            <person name="Lindquist E."/>
            <person name="Lipzen A."/>
            <person name="Lu C."/>
            <person name="Luna E."/>
            <person name="Martienssen R."/>
            <person name="Minamino N."/>
            <person name="Mizutani M."/>
            <person name="Mizutani M."/>
            <person name="Mochizuki N."/>
            <person name="Monte I."/>
            <person name="Mosher R."/>
            <person name="Nagasaki H."/>
            <person name="Nakagami H."/>
            <person name="Naramoto S."/>
            <person name="Nishitani K."/>
            <person name="Ohtani M."/>
            <person name="Okamoto T."/>
            <person name="Okumura M."/>
            <person name="Phillips J."/>
            <person name="Pollak B."/>
            <person name="Reinders A."/>
            <person name="Roevekamp M."/>
            <person name="Sano R."/>
            <person name="Sawa S."/>
            <person name="Schmid M."/>
            <person name="Shirakawa M."/>
            <person name="Solano R."/>
            <person name="Spunde A."/>
            <person name="Suetsugu N."/>
            <person name="Sugano S."/>
            <person name="Sugiyama A."/>
            <person name="Sun R."/>
            <person name="Suzuki Y."/>
            <person name="Takenaka M."/>
            <person name="Takezawa D."/>
            <person name="Tomogane H."/>
            <person name="Tsuzuki M."/>
            <person name="Ueda T."/>
            <person name="Umeda M."/>
            <person name="Ward J."/>
            <person name="Watanabe Y."/>
            <person name="Yazaki K."/>
            <person name="Yokoyama R."/>
            <person name="Yoshitake Y."/>
            <person name="Yotsui I."/>
            <person name="Zachgo S."/>
            <person name="Schmutz J."/>
        </authorList>
    </citation>
    <scope>NUCLEOTIDE SEQUENCE [LARGE SCALE GENOMIC DNA]</scope>
    <source>
        <strain evidence="5">cv. B-3</strain>
    </source>
</reference>
<accession>A0A398AFN3</accession>
<proteinExistence type="predicted"/>
<dbReference type="PANTHER" id="PTHR31286">
    <property type="entry name" value="GLYCINE-RICH CELL WALL STRUCTURAL PROTEIN 1.8-LIKE"/>
    <property type="match status" value="1"/>
</dbReference>
<organism evidence="4 5">
    <name type="scientific">Brassica campestris</name>
    <name type="common">Field mustard</name>
    <dbReference type="NCBI Taxonomy" id="3711"/>
    <lineage>
        <taxon>Eukaryota</taxon>
        <taxon>Viridiplantae</taxon>
        <taxon>Streptophyta</taxon>
        <taxon>Embryophyta</taxon>
        <taxon>Tracheophyta</taxon>
        <taxon>Spermatophyta</taxon>
        <taxon>Magnoliopsida</taxon>
        <taxon>eudicotyledons</taxon>
        <taxon>Gunneridae</taxon>
        <taxon>Pentapetalae</taxon>
        <taxon>rosids</taxon>
        <taxon>malvids</taxon>
        <taxon>Brassicales</taxon>
        <taxon>Brassicaceae</taxon>
        <taxon>Brassiceae</taxon>
        <taxon>Brassica</taxon>
    </lineage>
</organism>
<dbReference type="InterPro" id="IPR040256">
    <property type="entry name" value="At4g02000-like"/>
</dbReference>
<gene>
    <name evidence="4" type="ORF">BRARA_B02470</name>
</gene>
<evidence type="ECO:0000313" key="4">
    <source>
        <dbReference type="EMBL" id="RID75424.1"/>
    </source>
</evidence>
<feature type="compositionally biased region" description="Basic and acidic residues" evidence="1">
    <location>
        <begin position="525"/>
        <end position="538"/>
    </location>
</feature>
<evidence type="ECO:0000256" key="1">
    <source>
        <dbReference type="SAM" id="MobiDB-lite"/>
    </source>
</evidence>